<dbReference type="STRING" id="69293.ENSGACP00000017584"/>
<dbReference type="InterPro" id="IPR009003">
    <property type="entry name" value="Peptidase_S1_PA"/>
</dbReference>
<dbReference type="InterPro" id="IPR050966">
    <property type="entry name" value="Glutamyl_endopeptidase"/>
</dbReference>
<proteinExistence type="inferred from homology"/>
<dbReference type="InterPro" id="IPR018114">
    <property type="entry name" value="TRYPSIN_HIS"/>
</dbReference>
<name>G3PJ05_GASAC</name>
<dbReference type="GO" id="GO:0006508">
    <property type="term" value="P:proteolysis"/>
    <property type="evidence" value="ECO:0007669"/>
    <property type="project" value="InterPro"/>
</dbReference>
<dbReference type="OMA" id="PQGWIHT"/>
<dbReference type="PANTHER" id="PTHR15462:SF17">
    <property type="entry name" value="INACTIVE SERINE PROTEASE 35"/>
    <property type="match status" value="1"/>
</dbReference>
<dbReference type="OrthoDB" id="10037376at2759"/>
<keyword evidence="6" id="KW-0325">Glycoprotein</keyword>
<feature type="region of interest" description="Disordered" evidence="8">
    <location>
        <begin position="195"/>
        <end position="226"/>
    </location>
</feature>
<keyword evidence="4" id="KW-0721">Serine protease homolog</keyword>
<dbReference type="AlphaFoldDB" id="G3PJ05"/>
<comment type="subcellular location">
    <subcellularLocation>
        <location evidence="1">Secreted</location>
    </subcellularLocation>
</comment>
<dbReference type="Gene3D" id="2.40.10.10">
    <property type="entry name" value="Trypsin-like serine proteases"/>
    <property type="match status" value="1"/>
</dbReference>
<protein>
    <recommendedName>
        <fullName evidence="7">Inactive serine protease 35</fullName>
    </recommendedName>
</protein>
<dbReference type="InterPro" id="IPR043504">
    <property type="entry name" value="Peptidase_S1_PA_chymotrypsin"/>
</dbReference>
<feature type="region of interest" description="Disordered" evidence="8">
    <location>
        <begin position="280"/>
        <end position="302"/>
    </location>
</feature>
<dbReference type="Ensembl" id="ENSGACT00000017618.1">
    <property type="protein sequence ID" value="ENSGACP00000017584.1"/>
    <property type="gene ID" value="ENSGACG00000013306.1"/>
</dbReference>
<evidence type="ECO:0000256" key="2">
    <source>
        <dbReference type="ARBA" id="ARBA00007664"/>
    </source>
</evidence>
<dbReference type="Pfam" id="PF00089">
    <property type="entry name" value="Trypsin"/>
    <property type="match status" value="1"/>
</dbReference>
<keyword evidence="5" id="KW-0732">Signal</keyword>
<evidence type="ECO:0000313" key="10">
    <source>
        <dbReference type="Ensembl" id="ENSGACP00000017584.1"/>
    </source>
</evidence>
<dbReference type="GO" id="GO:0004252">
    <property type="term" value="F:serine-type endopeptidase activity"/>
    <property type="evidence" value="ECO:0007669"/>
    <property type="project" value="InterPro"/>
</dbReference>
<comment type="similarity">
    <text evidence="2">Belongs to the peptidase S1 family.</text>
</comment>
<dbReference type="PROSITE" id="PS00134">
    <property type="entry name" value="TRYPSIN_HIS"/>
    <property type="match status" value="1"/>
</dbReference>
<evidence type="ECO:0000259" key="9">
    <source>
        <dbReference type="PROSITE" id="PS50240"/>
    </source>
</evidence>
<dbReference type="PANTHER" id="PTHR15462">
    <property type="entry name" value="SERINE PROTEASE"/>
    <property type="match status" value="1"/>
</dbReference>
<dbReference type="GO" id="GO:0005576">
    <property type="term" value="C:extracellular region"/>
    <property type="evidence" value="ECO:0007669"/>
    <property type="project" value="UniProtKB-SubCell"/>
</dbReference>
<feature type="compositionally biased region" description="Gly residues" evidence="8">
    <location>
        <begin position="198"/>
        <end position="208"/>
    </location>
</feature>
<evidence type="ECO:0000256" key="4">
    <source>
        <dbReference type="ARBA" id="ARBA00022542"/>
    </source>
</evidence>
<evidence type="ECO:0000256" key="3">
    <source>
        <dbReference type="ARBA" id="ARBA00022525"/>
    </source>
</evidence>
<reference evidence="10" key="2">
    <citation type="submission" date="2024-04" db="UniProtKB">
        <authorList>
            <consortium name="Ensembl"/>
        </authorList>
    </citation>
    <scope>IDENTIFICATION</scope>
</reference>
<evidence type="ECO:0000256" key="7">
    <source>
        <dbReference type="ARBA" id="ARBA00040309"/>
    </source>
</evidence>
<sequence>HHQTLAQTGQVLPVWSEDDHSDVSSDYEWTRQRLPVLLDAHTEPLGSPRFSRGWPETLCGIECQSSLPPLDRSEQERILGYETMHADGARTHTDVILQGFNETSAGPPARPPARVRRRRQVFGADGRFVISDWRFITNYPFSTAVRLSTGCSGVLISPKHVLTAAHCVHNGRDYLERTGRLRVGVMQLKTAREADHGSVGGLGGGGAAGKPKSAPRVPRSAEPGKRPAFRWARVGRTRIPQGWIRSSRSTHSVAADYDYALLELKRPLKQKHMELGVAPSEAPPARVHFSGYDADKSPPDGSGDEKVVYRFCPVSKQSEHLMYQRCDAQQGAAGAGVYLRLRQEVGNGGGKGKWQRRVVGVFSGHRWVEVDGGGRRDFNVAVRITAAKYAQICHWIHGDPDLCKEV</sequence>
<dbReference type="PROSITE" id="PS50240">
    <property type="entry name" value="TRYPSIN_DOM"/>
    <property type="match status" value="1"/>
</dbReference>
<accession>G3PJ05</accession>
<evidence type="ECO:0000256" key="8">
    <source>
        <dbReference type="SAM" id="MobiDB-lite"/>
    </source>
</evidence>
<dbReference type="InParanoid" id="G3PJ05"/>
<dbReference type="InterPro" id="IPR001254">
    <property type="entry name" value="Trypsin_dom"/>
</dbReference>
<evidence type="ECO:0000256" key="6">
    <source>
        <dbReference type="ARBA" id="ARBA00023180"/>
    </source>
</evidence>
<organism evidence="10">
    <name type="scientific">Gasterosteus aculeatus</name>
    <name type="common">Three-spined stickleback</name>
    <dbReference type="NCBI Taxonomy" id="69293"/>
    <lineage>
        <taxon>Eukaryota</taxon>
        <taxon>Metazoa</taxon>
        <taxon>Chordata</taxon>
        <taxon>Craniata</taxon>
        <taxon>Vertebrata</taxon>
        <taxon>Euteleostomi</taxon>
        <taxon>Actinopterygii</taxon>
        <taxon>Neopterygii</taxon>
        <taxon>Teleostei</taxon>
        <taxon>Neoteleostei</taxon>
        <taxon>Acanthomorphata</taxon>
        <taxon>Eupercaria</taxon>
        <taxon>Perciformes</taxon>
        <taxon>Cottioidei</taxon>
        <taxon>Gasterosteales</taxon>
        <taxon>Gasterosteidae</taxon>
        <taxon>Gasterosteus</taxon>
    </lineage>
</organism>
<keyword evidence="3" id="KW-0964">Secreted</keyword>
<dbReference type="SUPFAM" id="SSF50494">
    <property type="entry name" value="Trypsin-like serine proteases"/>
    <property type="match status" value="1"/>
</dbReference>
<feature type="compositionally biased region" description="Basic and acidic residues" evidence="8">
    <location>
        <begin position="293"/>
        <end position="302"/>
    </location>
</feature>
<dbReference type="eggNOG" id="ENOG502R2NE">
    <property type="taxonomic scope" value="Eukaryota"/>
</dbReference>
<dbReference type="PRINTS" id="PR00722">
    <property type="entry name" value="CHYMOTRYPSIN"/>
</dbReference>
<dbReference type="InterPro" id="IPR001314">
    <property type="entry name" value="Peptidase_S1A"/>
</dbReference>
<feature type="domain" description="Peptidase S1" evidence="9">
    <location>
        <begin position="121"/>
        <end position="401"/>
    </location>
</feature>
<reference evidence="10" key="1">
    <citation type="submission" date="2006-01" db="EMBL/GenBank/DDBJ databases">
        <authorList>
            <person name="Lindblad-Toh K."/>
            <person name="Mauceli E."/>
            <person name="Grabherr M."/>
            <person name="Chang J.L."/>
            <person name="Lander E.S."/>
        </authorList>
    </citation>
    <scope>NUCLEOTIDE SEQUENCE [LARGE SCALE GENOMIC DNA]</scope>
</reference>
<evidence type="ECO:0000256" key="5">
    <source>
        <dbReference type="ARBA" id="ARBA00022729"/>
    </source>
</evidence>
<evidence type="ECO:0000256" key="1">
    <source>
        <dbReference type="ARBA" id="ARBA00004613"/>
    </source>
</evidence>
<gene>
    <name evidence="10" type="primary">PRSS35</name>
</gene>